<feature type="domain" description="SH3" evidence="5">
    <location>
        <begin position="356"/>
        <end position="417"/>
    </location>
</feature>
<feature type="transmembrane region" description="Helical" evidence="4">
    <location>
        <begin position="221"/>
        <end position="245"/>
    </location>
</feature>
<comment type="caution">
    <text evidence="6">The sequence shown here is derived from an EMBL/GenBank/DDBJ whole genome shotgun (WGS) entry which is preliminary data.</text>
</comment>
<dbReference type="Proteomes" id="UP000789572">
    <property type="component" value="Unassembled WGS sequence"/>
</dbReference>
<evidence type="ECO:0000256" key="4">
    <source>
        <dbReference type="SAM" id="Phobius"/>
    </source>
</evidence>
<proteinExistence type="predicted"/>
<dbReference type="OrthoDB" id="5340910at2759"/>
<keyword evidence="1 2" id="KW-0728">SH3 domain</keyword>
<keyword evidence="4" id="KW-0812">Transmembrane</keyword>
<evidence type="ECO:0000313" key="7">
    <source>
        <dbReference type="Proteomes" id="UP000789572"/>
    </source>
</evidence>
<dbReference type="Gene3D" id="2.30.30.40">
    <property type="entry name" value="SH3 Domains"/>
    <property type="match status" value="1"/>
</dbReference>
<dbReference type="PROSITE" id="PS50002">
    <property type="entry name" value="SH3"/>
    <property type="match status" value="1"/>
</dbReference>
<feature type="compositionally biased region" description="Polar residues" evidence="3">
    <location>
        <begin position="289"/>
        <end position="309"/>
    </location>
</feature>
<feature type="compositionally biased region" description="Polar residues" evidence="3">
    <location>
        <begin position="427"/>
        <end position="437"/>
    </location>
</feature>
<keyword evidence="4" id="KW-0472">Membrane</keyword>
<keyword evidence="7" id="KW-1185">Reference proteome</keyword>
<reference evidence="6" key="1">
    <citation type="submission" date="2021-06" db="EMBL/GenBank/DDBJ databases">
        <authorList>
            <person name="Kallberg Y."/>
            <person name="Tangrot J."/>
            <person name="Rosling A."/>
        </authorList>
    </citation>
    <scope>NUCLEOTIDE SEQUENCE</scope>
    <source>
        <strain evidence="6">IA702</strain>
    </source>
</reference>
<sequence>MDPCFSLKGSQACPLVNNYSITSGSFLTFYNFLPPVQNISQFDSAIEAYASNPSQFVDAGCPSIPPPRYTLTLICADLVNDPISQSCSALDVNQASPPICTETCAEFRASLYETLGNKTLCPKWNGQLGALGQRLYNFCNTSGAAGKCISGLENEATTCGFLNKTSRCEFCSQQNTTACCGDCPKPTNTSTTTSSTSSPTIITTIVSTEASKSQGLGMPAMWGLIFGSVAVVGIAIGIALFYYCVRDKPKHERLPSIEPPASDPAIERSSIASSETVRRSSAVRLVTSPEDQTFSNLQSSNRVSDSRMSGNPPFDPDNLSVASNPDVPTNEDQKIDVADVPLIDNALPGPITFPPDEDNIVIVVHPYTAQLQDELDLTPNDSIILRRIFDDGWAVGYNQNTHQEGAFPIVCVVYSHFLHSEIGTNDTLPEMSGNSEGTPLAGGLTRDSLSNSGVIRSSSISSNPSLRRQFSLTESLESVPRRNSSMRRARARSGDNDEFTGNRSSMREWGEL</sequence>
<accession>A0A9N9A6M2</accession>
<dbReference type="AlphaFoldDB" id="A0A9N9A6M2"/>
<evidence type="ECO:0000256" key="3">
    <source>
        <dbReference type="SAM" id="MobiDB-lite"/>
    </source>
</evidence>
<gene>
    <name evidence="6" type="ORF">POCULU_LOCUS3602</name>
</gene>
<name>A0A9N9A6M2_9GLOM</name>
<dbReference type="EMBL" id="CAJVPJ010000408">
    <property type="protein sequence ID" value="CAG8521630.1"/>
    <property type="molecule type" value="Genomic_DNA"/>
</dbReference>
<dbReference type="Pfam" id="PF00018">
    <property type="entry name" value="SH3_1"/>
    <property type="match status" value="1"/>
</dbReference>
<evidence type="ECO:0000256" key="2">
    <source>
        <dbReference type="PROSITE-ProRule" id="PRU00192"/>
    </source>
</evidence>
<keyword evidence="4" id="KW-1133">Transmembrane helix</keyword>
<feature type="region of interest" description="Disordered" evidence="3">
    <location>
        <begin position="471"/>
        <end position="512"/>
    </location>
</feature>
<dbReference type="InterPro" id="IPR036028">
    <property type="entry name" value="SH3-like_dom_sf"/>
</dbReference>
<evidence type="ECO:0000259" key="5">
    <source>
        <dbReference type="PROSITE" id="PS50002"/>
    </source>
</evidence>
<dbReference type="SUPFAM" id="SSF50044">
    <property type="entry name" value="SH3-domain"/>
    <property type="match status" value="1"/>
</dbReference>
<feature type="region of interest" description="Disordered" evidence="3">
    <location>
        <begin position="253"/>
        <end position="331"/>
    </location>
</feature>
<protein>
    <submittedName>
        <fullName evidence="6">2854_t:CDS:1</fullName>
    </submittedName>
</protein>
<feature type="region of interest" description="Disordered" evidence="3">
    <location>
        <begin position="427"/>
        <end position="448"/>
    </location>
</feature>
<evidence type="ECO:0000313" key="6">
    <source>
        <dbReference type="EMBL" id="CAG8521630.1"/>
    </source>
</evidence>
<dbReference type="InterPro" id="IPR001452">
    <property type="entry name" value="SH3_domain"/>
</dbReference>
<evidence type="ECO:0000256" key="1">
    <source>
        <dbReference type="ARBA" id="ARBA00022443"/>
    </source>
</evidence>
<dbReference type="SMART" id="SM00326">
    <property type="entry name" value="SH3"/>
    <property type="match status" value="1"/>
</dbReference>
<organism evidence="6 7">
    <name type="scientific">Paraglomus occultum</name>
    <dbReference type="NCBI Taxonomy" id="144539"/>
    <lineage>
        <taxon>Eukaryota</taxon>
        <taxon>Fungi</taxon>
        <taxon>Fungi incertae sedis</taxon>
        <taxon>Mucoromycota</taxon>
        <taxon>Glomeromycotina</taxon>
        <taxon>Glomeromycetes</taxon>
        <taxon>Paraglomerales</taxon>
        <taxon>Paraglomeraceae</taxon>
        <taxon>Paraglomus</taxon>
    </lineage>
</organism>